<dbReference type="EC" id="2.7.7.65" evidence="1"/>
<reference evidence="5 6" key="1">
    <citation type="journal article" date="2012" name="Proc. Natl. Acad. Sci. U.S.A.">
        <title>Genome and physiology of a model Epsilonproteobacterium responsible for sulfide detoxification in marine oxygen depletion zones.</title>
        <authorList>
            <person name="Grote J."/>
            <person name="Schott T."/>
            <person name="Bruckner C.G."/>
            <person name="Glockner F.O."/>
            <person name="Jost G."/>
            <person name="Teeling H."/>
            <person name="Labrenz M."/>
            <person name="Jurgens K."/>
        </authorList>
    </citation>
    <scope>NUCLEOTIDE SEQUENCE [LARGE SCALE GENOMIC DNA]</scope>
    <source>
        <strain evidence="5 6">GD1</strain>
    </source>
</reference>
<dbReference type="RefSeq" id="WP_008338699.1">
    <property type="nucleotide sequence ID" value="NZ_AFRZ01000001.1"/>
</dbReference>
<evidence type="ECO:0000256" key="2">
    <source>
        <dbReference type="ARBA" id="ARBA00034247"/>
    </source>
</evidence>
<keyword evidence="3" id="KW-0812">Transmembrane</keyword>
<dbReference type="InterPro" id="IPR043128">
    <property type="entry name" value="Rev_trsase/Diguanyl_cyclase"/>
</dbReference>
<evidence type="ECO:0000259" key="4">
    <source>
        <dbReference type="PROSITE" id="PS50887"/>
    </source>
</evidence>
<dbReference type="InterPro" id="IPR000160">
    <property type="entry name" value="GGDEF_dom"/>
</dbReference>
<feature type="transmembrane region" description="Helical" evidence="3">
    <location>
        <begin position="54"/>
        <end position="74"/>
    </location>
</feature>
<dbReference type="GO" id="GO:0052621">
    <property type="term" value="F:diguanylate cyclase activity"/>
    <property type="evidence" value="ECO:0007669"/>
    <property type="project" value="UniProtKB-EC"/>
</dbReference>
<dbReference type="InterPro" id="IPR029787">
    <property type="entry name" value="Nucleotide_cyclase"/>
</dbReference>
<evidence type="ECO:0000256" key="1">
    <source>
        <dbReference type="ARBA" id="ARBA00012528"/>
    </source>
</evidence>
<dbReference type="Pfam" id="PF00990">
    <property type="entry name" value="GGDEF"/>
    <property type="match status" value="1"/>
</dbReference>
<dbReference type="NCBIfam" id="TIGR00254">
    <property type="entry name" value="GGDEF"/>
    <property type="match status" value="1"/>
</dbReference>
<proteinExistence type="predicted"/>
<evidence type="ECO:0000313" key="6">
    <source>
        <dbReference type="Proteomes" id="UP000006431"/>
    </source>
</evidence>
<gene>
    <name evidence="5" type="ORF">SMGD1_0868</name>
</gene>
<dbReference type="SMART" id="SM00267">
    <property type="entry name" value="GGDEF"/>
    <property type="match status" value="1"/>
</dbReference>
<dbReference type="InterPro" id="IPR050469">
    <property type="entry name" value="Diguanylate_Cyclase"/>
</dbReference>
<dbReference type="PATRIC" id="fig|929558.5.peg.867"/>
<dbReference type="PANTHER" id="PTHR45138">
    <property type="entry name" value="REGULATORY COMPONENTS OF SENSORY TRANSDUCTION SYSTEM"/>
    <property type="match status" value="1"/>
</dbReference>
<name>B6BM29_SULGG</name>
<accession>H1FXG3</accession>
<dbReference type="PANTHER" id="PTHR45138:SF9">
    <property type="entry name" value="DIGUANYLATE CYCLASE DGCM-RELATED"/>
    <property type="match status" value="1"/>
</dbReference>
<feature type="domain" description="GGDEF" evidence="4">
    <location>
        <begin position="124"/>
        <end position="248"/>
    </location>
</feature>
<dbReference type="Proteomes" id="UP000006431">
    <property type="component" value="Unassembled WGS sequence"/>
</dbReference>
<organism evidence="5 6">
    <name type="scientific">Sulfurimonas gotlandica (strain DSM 19862 / JCM 16533 / GD1)</name>
    <dbReference type="NCBI Taxonomy" id="929558"/>
    <lineage>
        <taxon>Bacteria</taxon>
        <taxon>Pseudomonadati</taxon>
        <taxon>Campylobacterota</taxon>
        <taxon>Epsilonproteobacteria</taxon>
        <taxon>Campylobacterales</taxon>
        <taxon>Sulfurimonadaceae</taxon>
        <taxon>Sulfurimonas</taxon>
    </lineage>
</organism>
<accession>B6BM29</accession>
<evidence type="ECO:0000313" key="5">
    <source>
        <dbReference type="EMBL" id="EHP29395.1"/>
    </source>
</evidence>
<dbReference type="GO" id="GO:0005886">
    <property type="term" value="C:plasma membrane"/>
    <property type="evidence" value="ECO:0007669"/>
    <property type="project" value="TreeGrafter"/>
</dbReference>
<comment type="caution">
    <text evidence="5">The sequence shown here is derived from an EMBL/GenBank/DDBJ whole genome shotgun (WGS) entry which is preliminary data.</text>
</comment>
<dbReference type="Gene3D" id="3.30.70.270">
    <property type="match status" value="1"/>
</dbReference>
<dbReference type="CDD" id="cd01949">
    <property type="entry name" value="GGDEF"/>
    <property type="match status" value="1"/>
</dbReference>
<dbReference type="GO" id="GO:1902201">
    <property type="term" value="P:negative regulation of bacterial-type flagellum-dependent cell motility"/>
    <property type="evidence" value="ECO:0007669"/>
    <property type="project" value="TreeGrafter"/>
</dbReference>
<dbReference type="EMBL" id="AFRZ01000001">
    <property type="protein sequence ID" value="EHP29395.1"/>
    <property type="molecule type" value="Genomic_DNA"/>
</dbReference>
<evidence type="ECO:0000256" key="3">
    <source>
        <dbReference type="SAM" id="Phobius"/>
    </source>
</evidence>
<sequence>MKAITNIYNSFIHTNILATIFIFTFFSIIASFIFVMFVMILIDLTVGSESISYYNTGIILSLIIPTIATPILSYKIISLTNKLKQADKKLSYHIQYDKLTKIYNQRHTLELANYEFAISKRTKSPISALFVEYDYFKEVNKNYGQEIGDIVLIELTRSINNTIRTTDIFGRYKGAKFLLICPMLDLKTAQNLAKKIKSESEQILHINDDDIKMSVSIGCAQIQDFGESTLQTLLDKADADLLKEKTAL</sequence>
<dbReference type="OrthoDB" id="9778432at2"/>
<dbReference type="SUPFAM" id="SSF55073">
    <property type="entry name" value="Nucleotide cyclase"/>
    <property type="match status" value="1"/>
</dbReference>
<keyword evidence="3" id="KW-0472">Membrane</keyword>
<keyword evidence="6" id="KW-1185">Reference proteome</keyword>
<protein>
    <recommendedName>
        <fullName evidence="1">diguanylate cyclase</fullName>
        <ecNumber evidence="1">2.7.7.65</ecNumber>
    </recommendedName>
</protein>
<dbReference type="PROSITE" id="PS50887">
    <property type="entry name" value="GGDEF"/>
    <property type="match status" value="1"/>
</dbReference>
<dbReference type="HOGENOM" id="CLU_000445_11_16_7"/>
<keyword evidence="3" id="KW-1133">Transmembrane helix</keyword>
<dbReference type="eggNOG" id="COG3706">
    <property type="taxonomic scope" value="Bacteria"/>
</dbReference>
<dbReference type="AlphaFoldDB" id="B6BM29"/>
<dbReference type="GO" id="GO:0043709">
    <property type="term" value="P:cell adhesion involved in single-species biofilm formation"/>
    <property type="evidence" value="ECO:0007669"/>
    <property type="project" value="TreeGrafter"/>
</dbReference>
<comment type="catalytic activity">
    <reaction evidence="2">
        <text>2 GTP = 3',3'-c-di-GMP + 2 diphosphate</text>
        <dbReference type="Rhea" id="RHEA:24898"/>
        <dbReference type="ChEBI" id="CHEBI:33019"/>
        <dbReference type="ChEBI" id="CHEBI:37565"/>
        <dbReference type="ChEBI" id="CHEBI:58805"/>
        <dbReference type="EC" id="2.7.7.65"/>
    </reaction>
</comment>
<dbReference type="STRING" id="929558.SMGD1_0868"/>
<feature type="transmembrane region" description="Helical" evidence="3">
    <location>
        <begin position="12"/>
        <end position="42"/>
    </location>
</feature>